<dbReference type="PANTHER" id="PTHR15615">
    <property type="match status" value="1"/>
</dbReference>
<dbReference type="GO" id="GO:0019901">
    <property type="term" value="F:protein kinase binding"/>
    <property type="evidence" value="ECO:0007669"/>
    <property type="project" value="InterPro"/>
</dbReference>
<dbReference type="Gene3D" id="1.10.472.10">
    <property type="entry name" value="Cyclin-like"/>
    <property type="match status" value="1"/>
</dbReference>
<gene>
    <name evidence="3" type="ORF">CHC_T00000376001</name>
</gene>
<dbReference type="SMART" id="SM00385">
    <property type="entry name" value="CYCLIN"/>
    <property type="match status" value="1"/>
</dbReference>
<dbReference type="InterPro" id="IPR013922">
    <property type="entry name" value="Cyclin_PHO80-like"/>
</dbReference>
<name>R7QPH5_CHOCR</name>
<dbReference type="InterPro" id="IPR013763">
    <property type="entry name" value="Cyclin-like_dom"/>
</dbReference>
<organism evidence="3 4">
    <name type="scientific">Chondrus crispus</name>
    <name type="common">Carrageen Irish moss</name>
    <name type="synonym">Polymorpha crispa</name>
    <dbReference type="NCBI Taxonomy" id="2769"/>
    <lineage>
        <taxon>Eukaryota</taxon>
        <taxon>Rhodophyta</taxon>
        <taxon>Florideophyceae</taxon>
        <taxon>Rhodymeniophycidae</taxon>
        <taxon>Gigartinales</taxon>
        <taxon>Gigartinaceae</taxon>
        <taxon>Chondrus</taxon>
    </lineage>
</organism>
<protein>
    <recommendedName>
        <fullName evidence="2">Cyclin-like domain-containing protein</fullName>
    </recommendedName>
</protein>
<dbReference type="GeneID" id="17317993"/>
<dbReference type="STRING" id="2769.R7QPH5"/>
<sequence length="610" mass="68181">MVFATHEATVVSDELSLPAMARQLPAPLLPDALRPPYYRAAFAAALHKPPTPFDAHPGTSLPPLDVWLTSLFAGSRVSPSVFVAVLVYMDRLLANCPALQLTAANVHRIVAACFVLAVKELEDNPIWTPHMAVLTGISLFELKGLEMAALRLLDYRTYIPVSEFERAEAIFIAEAVDAAEEEGLQLIMTLAAMRVTEGLDRAIAHVQSWDHMEPSHQQPAQSQGTTCVWTRVPGGPAPPRDWTVKLCATAAALADLLFPGIPLRPRRTCQPEALVLAAWGIPGVLRFRALKGLVLNAEMADLDLVLPPLVKGAHLSRDLRRVRRTHKPAMGRTGAFLVAEQWDLVQPADEDDVPLLFGERAILTPYRDATSTPPCFRPTPQPRFVALPIPDDPQHPPTHYPLGLEPCTPPPSEHLWNHWWAEKRLAQLEREFEDRVLQGMVDNGRLYAVDSRRRLLIAAGPAGLHAHPLRRRRQRRRASRRGYAAVWQLWGYRGPQHLGRRGRSATGTRAGGMACPRCCFRGRGRRPRRLAGRRGRRQRRRRQQQQQRHDRHGLDAGGGLPTPLGNHPTPTLDDAMARASRNRRRMERRAERQRDRWLGGGAAQRVRVGQ</sequence>
<dbReference type="Proteomes" id="UP000012073">
    <property type="component" value="Unassembled WGS sequence"/>
</dbReference>
<keyword evidence="4" id="KW-1185">Reference proteome</keyword>
<dbReference type="Gramene" id="CDF39974">
    <property type="protein sequence ID" value="CDF39974"/>
    <property type="gene ID" value="CHC_T00000376001"/>
</dbReference>
<evidence type="ECO:0000313" key="4">
    <source>
        <dbReference type="Proteomes" id="UP000012073"/>
    </source>
</evidence>
<evidence type="ECO:0000313" key="3">
    <source>
        <dbReference type="EMBL" id="CDF39974.1"/>
    </source>
</evidence>
<feature type="region of interest" description="Disordered" evidence="1">
    <location>
        <begin position="497"/>
        <end position="610"/>
    </location>
</feature>
<accession>R7QPH5</accession>
<dbReference type="KEGG" id="ccp:CHC_T00000376001"/>
<dbReference type="AlphaFoldDB" id="R7QPH5"/>
<feature type="compositionally biased region" description="Basic residues" evidence="1">
    <location>
        <begin position="520"/>
        <end position="543"/>
    </location>
</feature>
<reference evidence="4" key="1">
    <citation type="journal article" date="2013" name="Proc. Natl. Acad. Sci. U.S.A.">
        <title>Genome structure and metabolic features in the red seaweed Chondrus crispus shed light on evolution of the Archaeplastida.</title>
        <authorList>
            <person name="Collen J."/>
            <person name="Porcel B."/>
            <person name="Carre W."/>
            <person name="Ball S.G."/>
            <person name="Chaparro C."/>
            <person name="Tonon T."/>
            <person name="Barbeyron T."/>
            <person name="Michel G."/>
            <person name="Noel B."/>
            <person name="Valentin K."/>
            <person name="Elias M."/>
            <person name="Artiguenave F."/>
            <person name="Arun A."/>
            <person name="Aury J.M."/>
            <person name="Barbosa-Neto J.F."/>
            <person name="Bothwell J.H."/>
            <person name="Bouget F.Y."/>
            <person name="Brillet L."/>
            <person name="Cabello-Hurtado F."/>
            <person name="Capella-Gutierrez S."/>
            <person name="Charrier B."/>
            <person name="Cladiere L."/>
            <person name="Cock J.M."/>
            <person name="Coelho S.M."/>
            <person name="Colleoni C."/>
            <person name="Czjzek M."/>
            <person name="Da Silva C."/>
            <person name="Delage L."/>
            <person name="Denoeud F."/>
            <person name="Deschamps P."/>
            <person name="Dittami S.M."/>
            <person name="Gabaldon T."/>
            <person name="Gachon C.M."/>
            <person name="Groisillier A."/>
            <person name="Herve C."/>
            <person name="Jabbari K."/>
            <person name="Katinka M."/>
            <person name="Kloareg B."/>
            <person name="Kowalczyk N."/>
            <person name="Labadie K."/>
            <person name="Leblanc C."/>
            <person name="Lopez P.J."/>
            <person name="McLachlan D.H."/>
            <person name="Meslet-Cladiere L."/>
            <person name="Moustafa A."/>
            <person name="Nehr Z."/>
            <person name="Nyvall Collen P."/>
            <person name="Panaud O."/>
            <person name="Partensky F."/>
            <person name="Poulain J."/>
            <person name="Rensing S.A."/>
            <person name="Rousvoal S."/>
            <person name="Samson G."/>
            <person name="Symeonidi A."/>
            <person name="Weissenbach J."/>
            <person name="Zambounis A."/>
            <person name="Wincker P."/>
            <person name="Boyen C."/>
        </authorList>
    </citation>
    <scope>NUCLEOTIDE SEQUENCE [LARGE SCALE GENOMIC DNA]</scope>
    <source>
        <strain evidence="4">cv. Stackhouse</strain>
    </source>
</reference>
<dbReference type="InterPro" id="IPR036915">
    <property type="entry name" value="Cyclin-like_sf"/>
</dbReference>
<proteinExistence type="predicted"/>
<evidence type="ECO:0000259" key="2">
    <source>
        <dbReference type="SMART" id="SM00385"/>
    </source>
</evidence>
<evidence type="ECO:0000256" key="1">
    <source>
        <dbReference type="SAM" id="MobiDB-lite"/>
    </source>
</evidence>
<dbReference type="EMBL" id="HG002095">
    <property type="protein sequence ID" value="CDF39974.1"/>
    <property type="molecule type" value="Genomic_DNA"/>
</dbReference>
<dbReference type="SUPFAM" id="SSF47954">
    <property type="entry name" value="Cyclin-like"/>
    <property type="match status" value="1"/>
</dbReference>
<dbReference type="PANTHER" id="PTHR15615:SF108">
    <property type="entry name" value="PROTEIN CNPPD1"/>
    <property type="match status" value="1"/>
</dbReference>
<dbReference type="Pfam" id="PF08613">
    <property type="entry name" value="Cyclin"/>
    <property type="match status" value="1"/>
</dbReference>
<feature type="domain" description="Cyclin-like" evidence="2">
    <location>
        <begin position="66"/>
        <end position="151"/>
    </location>
</feature>
<dbReference type="RefSeq" id="XP_005710268.1">
    <property type="nucleotide sequence ID" value="XM_005710211.1"/>
</dbReference>
<dbReference type="OrthoDB" id="5450at2759"/>
<feature type="compositionally biased region" description="Basic and acidic residues" evidence="1">
    <location>
        <begin position="588"/>
        <end position="597"/>
    </location>
</feature>